<dbReference type="PANTHER" id="PTHR21240:SF29">
    <property type="entry name" value="AMIDOHYDROLASE-RELATED DOMAIN-CONTAINING PROTEIN"/>
    <property type="match status" value="1"/>
</dbReference>
<evidence type="ECO:0000259" key="8">
    <source>
        <dbReference type="Pfam" id="PF04909"/>
    </source>
</evidence>
<dbReference type="GO" id="GO:0005829">
    <property type="term" value="C:cytosol"/>
    <property type="evidence" value="ECO:0007669"/>
    <property type="project" value="UniProtKB-UniRule"/>
</dbReference>
<dbReference type="InterPro" id="IPR006680">
    <property type="entry name" value="Amidohydro-rel"/>
</dbReference>
<dbReference type="GO" id="GO:1904985">
    <property type="term" value="P:negative regulation of quinolinate biosynthetic process"/>
    <property type="evidence" value="ECO:0007669"/>
    <property type="project" value="UniProtKB-UniRule"/>
</dbReference>
<evidence type="ECO:0000313" key="9">
    <source>
        <dbReference type="EMBL" id="CAF4534852.1"/>
    </source>
</evidence>
<comment type="catalytic activity">
    <reaction evidence="6">
        <text>2-amino-3-carboxymuconate 6-semialdehyde + H(+) = 2-aminomuconate 6-semialdehyde + CO2</text>
        <dbReference type="Rhea" id="RHEA:16557"/>
        <dbReference type="ChEBI" id="CHEBI:15378"/>
        <dbReference type="ChEBI" id="CHEBI:16526"/>
        <dbReference type="ChEBI" id="CHEBI:77634"/>
        <dbReference type="ChEBI" id="CHEBI:77803"/>
        <dbReference type="EC" id="4.1.1.45"/>
    </reaction>
</comment>
<evidence type="ECO:0000256" key="4">
    <source>
        <dbReference type="ARBA" id="ARBA00023239"/>
    </source>
</evidence>
<dbReference type="GO" id="GO:0019748">
    <property type="term" value="P:secondary metabolic process"/>
    <property type="evidence" value="ECO:0007669"/>
    <property type="project" value="TreeGrafter"/>
</dbReference>
<dbReference type="GO" id="GO:0016787">
    <property type="term" value="F:hydrolase activity"/>
    <property type="evidence" value="ECO:0007669"/>
    <property type="project" value="InterPro"/>
</dbReference>
<evidence type="ECO:0000256" key="3">
    <source>
        <dbReference type="ARBA" id="ARBA00022833"/>
    </source>
</evidence>
<evidence type="ECO:0000256" key="5">
    <source>
        <dbReference type="ARBA" id="ARBA00036832"/>
    </source>
</evidence>
<dbReference type="GO" id="GO:0046872">
    <property type="term" value="F:metal ion binding"/>
    <property type="evidence" value="ECO:0007669"/>
    <property type="project" value="UniProtKB-KW"/>
</dbReference>
<comment type="catalytic activity">
    <reaction evidence="5">
        <text>6-methylsalicylate + H(+) = 3-methylphenol + CO2</text>
        <dbReference type="Rhea" id="RHEA:23112"/>
        <dbReference type="ChEBI" id="CHEBI:15378"/>
        <dbReference type="ChEBI" id="CHEBI:16526"/>
        <dbReference type="ChEBI" id="CHEBI:17231"/>
        <dbReference type="ChEBI" id="CHEBI:36658"/>
        <dbReference type="EC" id="4.1.1.52"/>
    </reaction>
    <physiologicalReaction direction="left-to-right" evidence="5">
        <dbReference type="Rhea" id="RHEA:23113"/>
    </physiologicalReaction>
</comment>
<dbReference type="InterPro" id="IPR032465">
    <property type="entry name" value="ACMSD"/>
</dbReference>
<dbReference type="GO" id="GO:0001760">
    <property type="term" value="F:aminocarboxymuconate-semialdehyde decarboxylase activity"/>
    <property type="evidence" value="ECO:0007669"/>
    <property type="project" value="UniProtKB-UniRule"/>
</dbReference>
<evidence type="ECO:0000313" key="10">
    <source>
        <dbReference type="Proteomes" id="UP000663862"/>
    </source>
</evidence>
<dbReference type="EMBL" id="CAJOBQ010002038">
    <property type="protein sequence ID" value="CAF4534852.1"/>
    <property type="molecule type" value="Genomic_DNA"/>
</dbReference>
<keyword evidence="4 6" id="KW-0456">Lyase</keyword>
<dbReference type="AlphaFoldDB" id="A0A820XLE3"/>
<keyword evidence="3" id="KW-0862">Zinc</keyword>
<feature type="region of interest" description="Disordered" evidence="7">
    <location>
        <begin position="105"/>
        <end position="152"/>
    </location>
</feature>
<dbReference type="UniPathway" id="UPA00270"/>
<protein>
    <recommendedName>
        <fullName evidence="6">2-amino-3-carboxymuconate-6-semialdehyde decarboxylase</fullName>
        <ecNumber evidence="6">4.1.1.45</ecNumber>
    </recommendedName>
    <alternativeName>
        <fullName evidence="6">Picolinate carboxylase</fullName>
    </alternativeName>
</protein>
<sequence>MNNPMVTTSKLRVRTIIELMTNEVYYSNRYSQFVGPLDIAIQGILFLNNIFTLIPPISGKCEITILWSHAKNENHAREANHGTWSPNHFVPLMSTAMSFEFDDSNQSTSNVMNNRERIRSTRANETEEQRQIRLGQQRERSQTNRTKKKLEKHTSDNIAVVPRNIYQDLAAENFQGIMQMFRRSSVLTAPWKNHFQTSRFLNEYPSTKNTDDSKETCEVANDHSYNLLASQTGEYKTRILDVARIQGARVLGSLINRRPRRVDTHHHIVPDFYAQAVKATGGDPSGWPTPKWSLQSAKEQMSLLGVEIAFLSITAPGTKIYEGNTEKGRNFARKLNEFSANLVQQDPAKFGLFASLPSLIDIEGAVAEIHYAHSVLKADGFILFTSYDHDKYLGHSSFRPVWAKLNDINSVIFIHPSEAPTTIVNRYMPQPFVDYPHETTRTAADIVLSGTRAAFPNLKIILSHAGGTLPFLGKRLAGAGLIRSLKCPLGPRQILSDLRSFYFDTALSSSVPQLKALLEFADPSKILFGSDVPYASFPLSLYMTKCFDCFFQIQL</sequence>
<dbReference type="GO" id="GO:0047596">
    <property type="term" value="F:6-methylsalicylate decarboxylase activity"/>
    <property type="evidence" value="ECO:0007669"/>
    <property type="project" value="UniProtKB-EC"/>
</dbReference>
<feature type="domain" description="Amidohydrolase-related" evidence="8">
    <location>
        <begin position="262"/>
        <end position="544"/>
    </location>
</feature>
<dbReference type="Proteomes" id="UP000663862">
    <property type="component" value="Unassembled WGS sequence"/>
</dbReference>
<dbReference type="PANTHER" id="PTHR21240">
    <property type="entry name" value="2-AMINO-3-CARBOXYLMUCONATE-6-SEMIALDEHYDE DECARBOXYLASE"/>
    <property type="match status" value="1"/>
</dbReference>
<dbReference type="SUPFAM" id="SSF51556">
    <property type="entry name" value="Metallo-dependent hydrolases"/>
    <property type="match status" value="1"/>
</dbReference>
<reference evidence="9" key="1">
    <citation type="submission" date="2021-02" db="EMBL/GenBank/DDBJ databases">
        <authorList>
            <person name="Nowell W R."/>
        </authorList>
    </citation>
    <scope>NUCLEOTIDE SEQUENCE</scope>
</reference>
<dbReference type="EC" id="4.1.1.45" evidence="6"/>
<comment type="caution">
    <text evidence="9">The sequence shown here is derived from an EMBL/GenBank/DDBJ whole genome shotgun (WGS) entry which is preliminary data.</text>
</comment>
<proteinExistence type="inferred from homology"/>
<comment type="pathway">
    <text evidence="6">Secondary metabolite metabolism; quinolate metabolism.</text>
</comment>
<evidence type="ECO:0000256" key="7">
    <source>
        <dbReference type="SAM" id="MobiDB-lite"/>
    </source>
</evidence>
<keyword evidence="6" id="KW-0210">Decarboxylase</keyword>
<comment type="subunit">
    <text evidence="6">Monomer.</text>
</comment>
<dbReference type="InterPro" id="IPR032466">
    <property type="entry name" value="Metal_Hydrolase"/>
</dbReference>
<keyword evidence="2" id="KW-0479">Metal-binding</keyword>
<gene>
    <name evidence="9" type="ORF">TSG867_LOCUS23539</name>
</gene>
<feature type="compositionally biased region" description="Basic and acidic residues" evidence="7">
    <location>
        <begin position="114"/>
        <end position="142"/>
    </location>
</feature>
<comment type="function">
    <text evidence="6">Converts alpha-amino-beta-carboxymuconate-epsilon-semialdehyde (ACMS) to alpha-aminomuconate semialdehyde (AMS).</text>
</comment>
<evidence type="ECO:0000256" key="6">
    <source>
        <dbReference type="RuleBase" id="RU366045"/>
    </source>
</evidence>
<organism evidence="9 10">
    <name type="scientific">Rotaria socialis</name>
    <dbReference type="NCBI Taxonomy" id="392032"/>
    <lineage>
        <taxon>Eukaryota</taxon>
        <taxon>Metazoa</taxon>
        <taxon>Spiralia</taxon>
        <taxon>Gnathifera</taxon>
        <taxon>Rotifera</taxon>
        <taxon>Eurotatoria</taxon>
        <taxon>Bdelloidea</taxon>
        <taxon>Philodinida</taxon>
        <taxon>Philodinidae</taxon>
        <taxon>Rotaria</taxon>
    </lineage>
</organism>
<comment type="similarity">
    <text evidence="1">Belongs to the metallo-dependent hydrolases superfamily. ACMSD family.</text>
</comment>
<evidence type="ECO:0000256" key="1">
    <source>
        <dbReference type="ARBA" id="ARBA00005871"/>
    </source>
</evidence>
<evidence type="ECO:0000256" key="2">
    <source>
        <dbReference type="ARBA" id="ARBA00022723"/>
    </source>
</evidence>
<dbReference type="Gene3D" id="3.20.20.140">
    <property type="entry name" value="Metal-dependent hydrolases"/>
    <property type="match status" value="1"/>
</dbReference>
<name>A0A820XLE3_9BILA</name>
<dbReference type="Pfam" id="PF04909">
    <property type="entry name" value="Amidohydro_2"/>
    <property type="match status" value="1"/>
</dbReference>
<accession>A0A820XLE3</accession>